<comment type="caution">
    <text evidence="1">The sequence shown here is derived from an EMBL/GenBank/DDBJ whole genome shotgun (WGS) entry which is preliminary data.</text>
</comment>
<name>A0A069PLU8_9BURK</name>
<sequence length="256" mass="26764">MNSPSDSSSPIVWIAGVGASAGLGAALARRFAQGGFAVALTGRTAARIEALASEIRAAGGTAHALPGDVSDETSIASLAARIREIGTLRAAIFNAGNAVRAPALELTADQLEQALRTNAIGGFLFGQAALRAMFENGRDAAAPDGRGTLLFTGATAALRGRPPFAAFAAAKAALRSLAQSFAREFGREGIHVAHIVIDGGIDGERLRQAAPQRVQQMGDDGLLQADAIAETYWQLHVQHRSAWTQEIDLRPFKEPF</sequence>
<organism evidence="1 2">
    <name type="scientific">Caballeronia glathei</name>
    <dbReference type="NCBI Taxonomy" id="60547"/>
    <lineage>
        <taxon>Bacteria</taxon>
        <taxon>Pseudomonadati</taxon>
        <taxon>Pseudomonadota</taxon>
        <taxon>Betaproteobacteria</taxon>
        <taxon>Burkholderiales</taxon>
        <taxon>Burkholderiaceae</taxon>
        <taxon>Caballeronia</taxon>
    </lineage>
</organism>
<keyword evidence="2" id="KW-1185">Reference proteome</keyword>
<dbReference type="AlphaFoldDB" id="A0A069PLU8"/>
<dbReference type="Proteomes" id="UP000027466">
    <property type="component" value="Unassembled WGS sequence"/>
</dbReference>
<reference evidence="1 2" key="1">
    <citation type="submission" date="2014-03" db="EMBL/GenBank/DDBJ databases">
        <title>Draft Genome Sequences of Four Burkholderia Strains.</title>
        <authorList>
            <person name="Liu X.Y."/>
            <person name="Li C.X."/>
            <person name="Xu J.H."/>
        </authorList>
    </citation>
    <scope>NUCLEOTIDE SEQUENCE [LARGE SCALE GENOMIC DNA]</scope>
    <source>
        <strain evidence="1 2">DSM 50014</strain>
    </source>
</reference>
<dbReference type="SUPFAM" id="SSF51735">
    <property type="entry name" value="NAD(P)-binding Rossmann-fold domains"/>
    <property type="match status" value="1"/>
</dbReference>
<dbReference type="EMBL" id="JFHC01000027">
    <property type="protein sequence ID" value="KDR41417.1"/>
    <property type="molecule type" value="Genomic_DNA"/>
</dbReference>
<dbReference type="Pfam" id="PF00106">
    <property type="entry name" value="adh_short"/>
    <property type="match status" value="1"/>
</dbReference>
<dbReference type="Gene3D" id="3.40.50.720">
    <property type="entry name" value="NAD(P)-binding Rossmann-like Domain"/>
    <property type="match status" value="1"/>
</dbReference>
<protein>
    <submittedName>
        <fullName evidence="1">Glucose 1-dehydrogenase</fullName>
    </submittedName>
</protein>
<dbReference type="InterPro" id="IPR002347">
    <property type="entry name" value="SDR_fam"/>
</dbReference>
<proteinExistence type="predicted"/>
<evidence type="ECO:0000313" key="1">
    <source>
        <dbReference type="EMBL" id="KDR41417.1"/>
    </source>
</evidence>
<gene>
    <name evidence="1" type="ORF">BG61_17165</name>
</gene>
<dbReference type="RefSeq" id="WP_035934797.1">
    <property type="nucleotide sequence ID" value="NZ_CADFFX010000005.1"/>
</dbReference>
<dbReference type="PANTHER" id="PTHR43431:SF7">
    <property type="entry name" value="OXIDOREDUCTASE, SHORT CHAIN DEHYDROGENASE_REDUCTASE FAMILY (AFU_ORTHOLOGUE AFUA_5G14000)"/>
    <property type="match status" value="1"/>
</dbReference>
<dbReference type="InterPro" id="IPR036291">
    <property type="entry name" value="NAD(P)-bd_dom_sf"/>
</dbReference>
<accession>A0A069PLU8</accession>
<dbReference type="PRINTS" id="PR00081">
    <property type="entry name" value="GDHRDH"/>
</dbReference>
<dbReference type="STRING" id="60547.GCA_000751215_04194"/>
<dbReference type="PANTHER" id="PTHR43431">
    <property type="entry name" value="OXIDOREDUCTASE, SHORT CHAIN DEHYDROGENASE/REDUCTASE FAMILY (AFU_ORTHOLOGUE AFUA_5G14000)"/>
    <property type="match status" value="1"/>
</dbReference>
<evidence type="ECO:0000313" key="2">
    <source>
        <dbReference type="Proteomes" id="UP000027466"/>
    </source>
</evidence>